<dbReference type="InterPro" id="IPR038081">
    <property type="entry name" value="CalX-like_sf"/>
</dbReference>
<proteinExistence type="predicted"/>
<dbReference type="SUPFAM" id="SSF50978">
    <property type="entry name" value="WD40 repeat-like"/>
    <property type="match status" value="1"/>
</dbReference>
<dbReference type="GO" id="GO:0098703">
    <property type="term" value="P:calcium ion import across plasma membrane"/>
    <property type="evidence" value="ECO:0007669"/>
    <property type="project" value="TreeGrafter"/>
</dbReference>
<keyword evidence="2" id="KW-0677">Repeat</keyword>
<name>A0A975BD56_9BACT</name>
<keyword evidence="4" id="KW-0813">Transport</keyword>
<dbReference type="GO" id="GO:0005432">
    <property type="term" value="F:calcium:sodium antiporter activity"/>
    <property type="evidence" value="ECO:0007669"/>
    <property type="project" value="TreeGrafter"/>
</dbReference>
<dbReference type="InterPro" id="IPR036322">
    <property type="entry name" value="WD40_repeat_dom_sf"/>
</dbReference>
<dbReference type="KEGG" id="dli:dnl_53980"/>
<keyword evidence="1" id="KW-0732">Signal</keyword>
<dbReference type="SMART" id="SM00706">
    <property type="entry name" value="TECPR"/>
    <property type="match status" value="7"/>
</dbReference>
<dbReference type="Gene3D" id="2.60.40.2030">
    <property type="match status" value="1"/>
</dbReference>
<dbReference type="EMBL" id="CP061799">
    <property type="protein sequence ID" value="QTA83005.1"/>
    <property type="molecule type" value="Genomic_DNA"/>
</dbReference>
<protein>
    <submittedName>
        <fullName evidence="6">CalX-like domain-containing protein</fullName>
    </submittedName>
</protein>
<accession>A0A975BD56</accession>
<evidence type="ECO:0000256" key="3">
    <source>
        <dbReference type="ARBA" id="ARBA00022837"/>
    </source>
</evidence>
<dbReference type="Pfam" id="PF03160">
    <property type="entry name" value="Calx-beta"/>
    <property type="match status" value="1"/>
</dbReference>
<evidence type="ECO:0000313" key="6">
    <source>
        <dbReference type="EMBL" id="QTA83005.1"/>
    </source>
</evidence>
<evidence type="ECO:0000256" key="2">
    <source>
        <dbReference type="ARBA" id="ARBA00022737"/>
    </source>
</evidence>
<sequence>MLESEIKILRDIWGSSGSDVFAVGDRGLIMHFDGIEWKQMASSTEKNLEGIWGSSGSDVFAAGSNGTILHYNGISWRQMDARTQNDLTKIWGSSGANVFVSGDKGTILHYDGTGWVPMITNNNKNIYNLWGISDADVFAVGGNGAILHYNGSQWFPMDSGTAMNIFSIWGTTGSDILAAGINTLLHYNGRNWIKASDRLLHFRCMWGSSGSGIYIGGTDPDNNDTGFIYQYNNLELSKININPAIPVYGLWGSSNSEIFAVGGNQDTGGTILYFDGKNWNPAWQQSDKGFTKKLESLWGTSENNVFAVGEQGTVMHYDGKNWSFLNSGTKESLRGIWGYDENNIFTAGDQGTILNFDGKKWVSMPGNTNRDLYQVWGYQENPGSKPELFTAGENGIILYHDGNEWSSMDSKTTRTLRNIWGYSGTDVYAAGDGGTILHYNGNQWSSLNSGIKKNIRGLWGSSGNNVYAAGDSELGGTTAVLKYNGLQWKALSADELFLTTQDYFLTIWGRSFDNVFLAGFNNINLTENNAVIRHFNGKTWNTMSINADSIISSIWGVPLDTSPVTEVFGVLSDGSIAHYWAIGISLPENINEQDGKLEAQGIVSIKNPLEKDLKISLFSDDTSEIIVPETVIIPAGQTSADFDIIVKDDDFPDGTRQVLITASAPGFNPGTRIVYVNDNESLELQISVPLNINESDGLISGRGKVLIPAALEDEVYVSLSSDNPHMLKVPPEVKIPAGVNQAVFDIMAVDDTEIDGIQTVLVTGAVKGWVPASSGIEIFDDDKYGLTLVLPETAKENDEILQDAGIVSIPAAFPLDIIISLSSDDTSEIKVPDNVKIPAGATSAAFDLFPLHDLFLDGTQSAAITASSPEFISAVAVIDIQDSDFQWDIMEKGTSNLRCLWGSSKQDIFSAGWNGVIMHYDGKKWQHMETNTDAHFRSIWGSSPDNVFAVGNDGAVLHYNGKEWTMMDSGTDMVLYDIWGSSGTNVFAVGGSSATGGIIIHYDGKKWTVVKNDLKDYLRSIWGVSADNIIAVGEKGQILHYNGIKWDFMDSSNKTTLKGIWGSSENNYFAVGSDLILHYNGIEWKTVESGKDKNLIEIWGRSKDDIYAVGYSGMILHYDGTAWHEMESGTQDSLWGIWGAHDFGVFISGVDGLILKNNGTQWEISKETDTYYKGVWCVPQEAGTVTRAYAVGDKGTIVFYDGTSWNQQESGYYPNLNSIWGRSDSEIFAVGDEGIILRFDGFSWRKTDSGVYDNLNDVSGLSSEYGLDVFAVGDNGIILHFDGALWHQMESPTDKKLGGVWAASDESGQYNIIAAGDDGLIFHYNGKQWQQMETKTERYIYDVWGASLSDIYAVGPGGTILYYNGNHWQNIDMVNNTLTGVWGRSASDVYISGYSGTILHYNGIKWINMNTISRSLHSICGNGGLDIFAAGRDNTIVHYRAAGIKIPGFAEEGQGGSALQGRVFLDQIQEKDIAVGLTSHDISEITVPESIIIPAGQDSGFFDLNIEDDDLYDGIQQAAITASVPGFSLGTGFIDIIDNEIAEISIELPGNINEGDGSVPGKGIITMNEPAGKDVSISLISESPAHIMVPKQVVIPKGESSALFDFTVIDDKIFNNTRTVFITGSVKGWNTAGSSLDIYDNEVKALELDIPLEASENDRTVKAGISIPGILSSDIIVELSSDNTGEVIVPGTITIPAGKMDMDFDLNIIDDPDIDGLQTAVITASAPGWSPAQSSIEISDNDPGELEFSSSIYTAWENIPGAKISVTRKDSYSSTITIDYKTAESDDINSAVSNQDYIPVSGTLIFEPGETQKSFSIPILQDNKIEGGESINLVLENPSEKVSLGENNTAKLIITDKMIWEKQDLSTPFNIKSLWGDSCSNIFAAGWQGTILRFNGKTWENMNLNTGSTVLFEGIWGSSGSDVYAAGSKGIILYFDGTIWKSMKTGITSNLYCIWGIENNIYAGGSGVILRYSGTVWEKMNADIDKFPDIRAIWGTSGSDIFAAGSDGIILHYNGGNAWHKMESNTDAHLYDIWGSSGSDVFAAGSFGLVMHYDGSTWKKMKTGIDNILF</sequence>
<dbReference type="PANTHER" id="PTHR11878:SF65">
    <property type="entry name" value="NA_CA-EXCHANGE PROTEIN, ISOFORM G"/>
    <property type="match status" value="1"/>
</dbReference>
<dbReference type="SMART" id="SM00237">
    <property type="entry name" value="Calx_beta"/>
    <property type="match status" value="1"/>
</dbReference>
<dbReference type="SUPFAM" id="SSF141072">
    <property type="entry name" value="CalX-like"/>
    <property type="match status" value="1"/>
</dbReference>
<dbReference type="GO" id="GO:0016020">
    <property type="term" value="C:membrane"/>
    <property type="evidence" value="ECO:0007669"/>
    <property type="project" value="InterPro"/>
</dbReference>
<keyword evidence="4" id="KW-0406">Ion transport</keyword>
<dbReference type="GO" id="GO:0007154">
    <property type="term" value="P:cell communication"/>
    <property type="evidence" value="ECO:0007669"/>
    <property type="project" value="InterPro"/>
</dbReference>
<keyword evidence="7" id="KW-1185">Reference proteome</keyword>
<dbReference type="InterPro" id="IPR051171">
    <property type="entry name" value="CaCA"/>
</dbReference>
<evidence type="ECO:0000256" key="4">
    <source>
        <dbReference type="ARBA" id="ARBA00023065"/>
    </source>
</evidence>
<dbReference type="PANTHER" id="PTHR11878">
    <property type="entry name" value="SODIUM/CALCIUM EXCHANGER"/>
    <property type="match status" value="1"/>
</dbReference>
<dbReference type="InterPro" id="IPR006624">
    <property type="entry name" value="Beta-propeller_rpt_TECPR"/>
</dbReference>
<evidence type="ECO:0000259" key="5">
    <source>
        <dbReference type="SMART" id="SM00237"/>
    </source>
</evidence>
<dbReference type="Proteomes" id="UP000663720">
    <property type="component" value="Chromosome"/>
</dbReference>
<evidence type="ECO:0000256" key="1">
    <source>
        <dbReference type="ARBA" id="ARBA00022729"/>
    </source>
</evidence>
<keyword evidence="3" id="KW-0106">Calcium</keyword>
<dbReference type="InterPro" id="IPR011044">
    <property type="entry name" value="Quino_amine_DH_bsu"/>
</dbReference>
<gene>
    <name evidence="6" type="ORF">dnl_53980</name>
</gene>
<dbReference type="InterPro" id="IPR003644">
    <property type="entry name" value="Calx_beta"/>
</dbReference>
<evidence type="ECO:0000313" key="7">
    <source>
        <dbReference type="Proteomes" id="UP000663720"/>
    </source>
</evidence>
<dbReference type="SUPFAM" id="SSF50969">
    <property type="entry name" value="YVTN repeat-like/Quinoprotein amine dehydrogenase"/>
    <property type="match status" value="1"/>
</dbReference>
<feature type="domain" description="Calx-beta" evidence="5">
    <location>
        <begin position="1734"/>
        <end position="1836"/>
    </location>
</feature>
<organism evidence="6 7">
    <name type="scientific">Desulfonema limicola</name>
    <dbReference type="NCBI Taxonomy" id="45656"/>
    <lineage>
        <taxon>Bacteria</taxon>
        <taxon>Pseudomonadati</taxon>
        <taxon>Thermodesulfobacteriota</taxon>
        <taxon>Desulfobacteria</taxon>
        <taxon>Desulfobacterales</taxon>
        <taxon>Desulfococcaceae</taxon>
        <taxon>Desulfonema</taxon>
    </lineage>
</organism>
<reference evidence="6" key="1">
    <citation type="journal article" date="2021" name="Microb. Physiol.">
        <title>Proteogenomic Insights into the Physiology of Marine, Sulfate-Reducing, Filamentous Desulfonema limicola and Desulfonema magnum.</title>
        <authorList>
            <person name="Schnaars V."/>
            <person name="Wohlbrand L."/>
            <person name="Scheve S."/>
            <person name="Hinrichs C."/>
            <person name="Reinhardt R."/>
            <person name="Rabus R."/>
        </authorList>
    </citation>
    <scope>NUCLEOTIDE SEQUENCE</scope>
    <source>
        <strain evidence="6">5ac10</strain>
    </source>
</reference>